<gene>
    <name evidence="1" type="ORF">OVA965_LOCUS9147</name>
    <name evidence="2" type="ORF">TMI583_LOCUS9145</name>
</gene>
<evidence type="ECO:0008006" key="4">
    <source>
        <dbReference type="Google" id="ProtNLM"/>
    </source>
</evidence>
<organism evidence="1 3">
    <name type="scientific">Didymodactylos carnosus</name>
    <dbReference type="NCBI Taxonomy" id="1234261"/>
    <lineage>
        <taxon>Eukaryota</taxon>
        <taxon>Metazoa</taxon>
        <taxon>Spiralia</taxon>
        <taxon>Gnathifera</taxon>
        <taxon>Rotifera</taxon>
        <taxon>Eurotatoria</taxon>
        <taxon>Bdelloidea</taxon>
        <taxon>Philodinida</taxon>
        <taxon>Philodinidae</taxon>
        <taxon>Didymodactylos</taxon>
    </lineage>
</organism>
<dbReference type="EMBL" id="CAJOBA010003194">
    <property type="protein sequence ID" value="CAF3673611.1"/>
    <property type="molecule type" value="Genomic_DNA"/>
</dbReference>
<evidence type="ECO:0000313" key="3">
    <source>
        <dbReference type="Proteomes" id="UP000677228"/>
    </source>
</evidence>
<evidence type="ECO:0000313" key="1">
    <source>
        <dbReference type="EMBL" id="CAF0891384.1"/>
    </source>
</evidence>
<proteinExistence type="predicted"/>
<dbReference type="SUPFAM" id="SSF56219">
    <property type="entry name" value="DNase I-like"/>
    <property type="match status" value="1"/>
</dbReference>
<dbReference type="PANTHER" id="PTHR19446">
    <property type="entry name" value="REVERSE TRANSCRIPTASES"/>
    <property type="match status" value="1"/>
</dbReference>
<dbReference type="InterPro" id="IPR036691">
    <property type="entry name" value="Endo/exonu/phosph_ase_sf"/>
</dbReference>
<dbReference type="Proteomes" id="UP000677228">
    <property type="component" value="Unassembled WGS sequence"/>
</dbReference>
<dbReference type="EMBL" id="CAJNOK010003192">
    <property type="protein sequence ID" value="CAF0891384.1"/>
    <property type="molecule type" value="Genomic_DNA"/>
</dbReference>
<dbReference type="AlphaFoldDB" id="A0A8S2DGY4"/>
<sequence length="522" mass="59909">MRVLLNKMLVSNHYTAANNTKKDNSNKTRLIVDVPFVKNSSKVLSKRLTYLTKTIKPEFKDNIPNLLQSNLVYAVNCNDCTDSYCGKTERQVCRRLVEHGAPKCVLEPSSASALTQSLCGPLKKTKTKIDVTPYSNATNLRRSSPIANKNNLTTVSNLSLPDDYDSTSDRITVLAVYAPVYPSNGQKAQSAASVEFYKCLQEAMDKVSRRDMVLLMGDFNARVGLQQSQTAGDHKPVHQASWMHPGNKRWRLLDYILVNRKFRTSVHDVRAHRGAAGFIGTDHHLFRAKVKIHLKSRTKNQQQKRLKLDYQKLHNDTLRDGFKRDIERKKNEVYDDEMTIDEKYSQFVEHVRELGTRYFQQENNAKKRKEWLTDEILDMIPIPAIDKAEETRQDTPPSLPEVVQAIRQMKSRKAPGKDDVTAELLKAGGMEIALWLHQIVVDAWINEEMVEDWTMAILIRLYKNKGDKRFYDNYRGISLLIVVSKIFSRIILNRIQGLLDKKLLDQQAGFRPNRSSVDQIFT</sequence>
<dbReference type="Proteomes" id="UP000682733">
    <property type="component" value="Unassembled WGS sequence"/>
</dbReference>
<accession>A0A8S2DGY4</accession>
<evidence type="ECO:0000313" key="2">
    <source>
        <dbReference type="EMBL" id="CAF3673611.1"/>
    </source>
</evidence>
<protein>
    <recommendedName>
        <fullName evidence="4">Reverse transcriptase</fullName>
    </recommendedName>
</protein>
<dbReference type="Gene3D" id="3.60.10.10">
    <property type="entry name" value="Endonuclease/exonuclease/phosphatase"/>
    <property type="match status" value="1"/>
</dbReference>
<name>A0A8S2DGY4_9BILA</name>
<comment type="caution">
    <text evidence="1">The sequence shown here is derived from an EMBL/GenBank/DDBJ whole genome shotgun (WGS) entry which is preliminary data.</text>
</comment>
<reference evidence="1" key="1">
    <citation type="submission" date="2021-02" db="EMBL/GenBank/DDBJ databases">
        <authorList>
            <person name="Nowell W R."/>
        </authorList>
    </citation>
    <scope>NUCLEOTIDE SEQUENCE</scope>
</reference>